<dbReference type="AlphaFoldDB" id="A0A852ZEV3"/>
<sequence>MTTREQRTEREQGTAICIIRMEPQPVGMLISVRVNGDIREVSGERHYHFTDPDNALGAVRDFVARVVDGHVLGREDADPEPPEYGG</sequence>
<proteinExistence type="predicted"/>
<dbReference type="RefSeq" id="WP_179788445.1">
    <property type="nucleotide sequence ID" value="NZ_BAAARR010000016.1"/>
</dbReference>
<evidence type="ECO:0000313" key="1">
    <source>
        <dbReference type="EMBL" id="NYH90813.1"/>
    </source>
</evidence>
<keyword evidence="2" id="KW-1185">Reference proteome</keyword>
<reference evidence="1 2" key="1">
    <citation type="submission" date="2020-07" db="EMBL/GenBank/DDBJ databases">
        <title>Sequencing the genomes of 1000 actinobacteria strains.</title>
        <authorList>
            <person name="Klenk H.-P."/>
        </authorList>
    </citation>
    <scope>NUCLEOTIDE SEQUENCE [LARGE SCALE GENOMIC DNA]</scope>
    <source>
        <strain evidence="1 2">DSM 18448</strain>
    </source>
</reference>
<name>A0A852ZEV3_9ACTN</name>
<organism evidence="1 2">
    <name type="scientific">Actinopolymorpha rutila</name>
    <dbReference type="NCBI Taxonomy" id="446787"/>
    <lineage>
        <taxon>Bacteria</taxon>
        <taxon>Bacillati</taxon>
        <taxon>Actinomycetota</taxon>
        <taxon>Actinomycetes</taxon>
        <taxon>Propionibacteriales</taxon>
        <taxon>Actinopolymorphaceae</taxon>
        <taxon>Actinopolymorpha</taxon>
    </lineage>
</organism>
<protein>
    <submittedName>
        <fullName evidence="1">Uncharacterized protein</fullName>
    </submittedName>
</protein>
<dbReference type="Proteomes" id="UP000579605">
    <property type="component" value="Unassembled WGS sequence"/>
</dbReference>
<accession>A0A852ZEV3</accession>
<gene>
    <name evidence="1" type="ORF">F4554_003451</name>
</gene>
<evidence type="ECO:0000313" key="2">
    <source>
        <dbReference type="Proteomes" id="UP000579605"/>
    </source>
</evidence>
<comment type="caution">
    <text evidence="1">The sequence shown here is derived from an EMBL/GenBank/DDBJ whole genome shotgun (WGS) entry which is preliminary data.</text>
</comment>
<dbReference type="EMBL" id="JACBZH010000001">
    <property type="protein sequence ID" value="NYH90813.1"/>
    <property type="molecule type" value="Genomic_DNA"/>
</dbReference>